<dbReference type="Proteomes" id="UP000663203">
    <property type="component" value="Chromosome"/>
</dbReference>
<gene>
    <name evidence="2" type="ORF">J0X25_16585</name>
</gene>
<evidence type="ECO:0000259" key="1">
    <source>
        <dbReference type="Pfam" id="PF18545"/>
    </source>
</evidence>
<dbReference type="AlphaFoldDB" id="A0A8A2VLB6"/>
<dbReference type="RefSeq" id="WP_207288586.1">
    <property type="nucleotide sequence ID" value="NZ_CP071462.1"/>
</dbReference>
<reference evidence="2 3" key="1">
    <citation type="submission" date="2021-03" db="EMBL/GenBank/DDBJ databases">
        <title>Haloterrigena longa sp. nov. and Haloterrigena limicola sp. nov., extremely halophilic archaea isolated from a salt lake.</title>
        <authorList>
            <person name="Henglin C."/>
        </authorList>
    </citation>
    <scope>NUCLEOTIDE SEQUENCE [LARGE SCALE GENOMIC DNA]</scope>
    <source>
        <strain evidence="2 3">KZCA68</strain>
    </source>
</reference>
<name>A0A8A2VLB6_9EURY</name>
<accession>A0A8A2VLB6</accession>
<feature type="domain" description="Halobacterial output" evidence="1">
    <location>
        <begin position="11"/>
        <end position="79"/>
    </location>
</feature>
<evidence type="ECO:0000313" key="3">
    <source>
        <dbReference type="Proteomes" id="UP000663203"/>
    </source>
</evidence>
<protein>
    <recommendedName>
        <fullName evidence="1">Halobacterial output domain-containing protein</fullName>
    </recommendedName>
</protein>
<organism evidence="2 3">
    <name type="scientific">Haloterrigena alkaliphila</name>
    <dbReference type="NCBI Taxonomy" id="2816475"/>
    <lineage>
        <taxon>Archaea</taxon>
        <taxon>Methanobacteriati</taxon>
        <taxon>Methanobacteriota</taxon>
        <taxon>Stenosarchaea group</taxon>
        <taxon>Halobacteria</taxon>
        <taxon>Halobacteriales</taxon>
        <taxon>Natrialbaceae</taxon>
        <taxon>Haloterrigena</taxon>
    </lineage>
</organism>
<keyword evidence="3" id="KW-1185">Reference proteome</keyword>
<proteinExistence type="predicted"/>
<sequence>MSQIQTVETESRSVSQAVIDAVAAVEGTPPTELTPPLYDVVDPEALENVFAGKASLGKVVFNYNSYEVSVEADGHVAVEDHAR</sequence>
<evidence type="ECO:0000313" key="2">
    <source>
        <dbReference type="EMBL" id="QSW98978.1"/>
    </source>
</evidence>
<dbReference type="InterPro" id="IPR040624">
    <property type="entry name" value="HalOD1"/>
</dbReference>
<dbReference type="Pfam" id="PF18545">
    <property type="entry name" value="HalOD1"/>
    <property type="match status" value="1"/>
</dbReference>
<dbReference type="KEGG" id="hakz:J0X25_16585"/>
<dbReference type="GeneID" id="63188956"/>
<dbReference type="EMBL" id="CP071462">
    <property type="protein sequence ID" value="QSW98978.1"/>
    <property type="molecule type" value="Genomic_DNA"/>
</dbReference>